<comment type="caution">
    <text evidence="3">The sequence shown here is derived from an EMBL/GenBank/DDBJ whole genome shotgun (WGS) entry which is preliminary data.</text>
</comment>
<evidence type="ECO:0000313" key="3">
    <source>
        <dbReference type="EMBL" id="MPM35706.1"/>
    </source>
</evidence>
<dbReference type="GO" id="GO:0000166">
    <property type="term" value="F:nucleotide binding"/>
    <property type="evidence" value="ECO:0007669"/>
    <property type="project" value="InterPro"/>
</dbReference>
<dbReference type="Gene3D" id="3.30.360.10">
    <property type="entry name" value="Dihydrodipicolinate Reductase, domain 2"/>
    <property type="match status" value="1"/>
</dbReference>
<dbReference type="EMBL" id="VSSQ01007369">
    <property type="protein sequence ID" value="MPM35706.1"/>
    <property type="molecule type" value="Genomic_DNA"/>
</dbReference>
<keyword evidence="3" id="KW-0560">Oxidoreductase</keyword>
<dbReference type="AlphaFoldDB" id="A0A644Z4C0"/>
<dbReference type="Pfam" id="PF02894">
    <property type="entry name" value="GFO_IDH_MocA_C"/>
    <property type="match status" value="1"/>
</dbReference>
<reference evidence="3" key="1">
    <citation type="submission" date="2019-08" db="EMBL/GenBank/DDBJ databases">
        <authorList>
            <person name="Kucharzyk K."/>
            <person name="Murdoch R.W."/>
            <person name="Higgins S."/>
            <person name="Loffler F."/>
        </authorList>
    </citation>
    <scope>NUCLEOTIDE SEQUENCE</scope>
</reference>
<dbReference type="InterPro" id="IPR051450">
    <property type="entry name" value="Gfo/Idh/MocA_Oxidoreductases"/>
</dbReference>
<dbReference type="SUPFAM" id="SSF51735">
    <property type="entry name" value="NAD(P)-binding Rossmann-fold domains"/>
    <property type="match status" value="1"/>
</dbReference>
<sequence length="329" mass="36212">MLRIALLGCGTMGSTHAHAYTSLGEAKVVAVCDIRLEKAEALASLLGCVAYTSYEAMKEKADYEVLDVCLPTYLHCRYATDAMQDGKHVFCEKPIALNLEDADLMVETAKEYGVTFSVGHVLRFFPQYQAAVAQIKAGRIGTPALLRTTRNQAFPGWSWENWYQDITKSGGPEVDLAIHDYDWLLYNFGSVKRVYAKNLGTGHPKQMHTLAILRFASGAMAHVEASWALPKGIEFRTTFELVGTDGQLCYDSSRDCPLKTQLGSDEEASLFYDNPLSDEMNPYRAELKAFLHAVEHKTEPVVTAAEAIAALQVALAAKESAHSGKVVHL</sequence>
<dbReference type="GO" id="GO:0050112">
    <property type="term" value="F:inositol 2-dehydrogenase (NAD+) activity"/>
    <property type="evidence" value="ECO:0007669"/>
    <property type="project" value="UniProtKB-EC"/>
</dbReference>
<dbReference type="Pfam" id="PF01408">
    <property type="entry name" value="GFO_IDH_MocA"/>
    <property type="match status" value="1"/>
</dbReference>
<evidence type="ECO:0000259" key="1">
    <source>
        <dbReference type="Pfam" id="PF01408"/>
    </source>
</evidence>
<gene>
    <name evidence="3" type="primary">iolG_61</name>
    <name evidence="3" type="ORF">SDC9_82299</name>
</gene>
<name>A0A644Z4C0_9ZZZZ</name>
<organism evidence="3">
    <name type="scientific">bioreactor metagenome</name>
    <dbReference type="NCBI Taxonomy" id="1076179"/>
    <lineage>
        <taxon>unclassified sequences</taxon>
        <taxon>metagenomes</taxon>
        <taxon>ecological metagenomes</taxon>
    </lineage>
</organism>
<proteinExistence type="predicted"/>
<dbReference type="InterPro" id="IPR004104">
    <property type="entry name" value="Gfo/Idh/MocA-like_OxRdtase_C"/>
</dbReference>
<dbReference type="PANTHER" id="PTHR43377:SF1">
    <property type="entry name" value="BILIVERDIN REDUCTASE A"/>
    <property type="match status" value="1"/>
</dbReference>
<dbReference type="InterPro" id="IPR036291">
    <property type="entry name" value="NAD(P)-bd_dom_sf"/>
</dbReference>
<protein>
    <submittedName>
        <fullName evidence="3">Myo-inositol 2-dehydrogenase</fullName>
        <ecNumber evidence="3">1.1.1.18</ecNumber>
    </submittedName>
</protein>
<accession>A0A644Z4C0</accession>
<dbReference type="PANTHER" id="PTHR43377">
    <property type="entry name" value="BILIVERDIN REDUCTASE A"/>
    <property type="match status" value="1"/>
</dbReference>
<feature type="domain" description="Gfo/Idh/MocA-like oxidoreductase N-terminal" evidence="1">
    <location>
        <begin position="2"/>
        <end position="120"/>
    </location>
</feature>
<evidence type="ECO:0000259" key="2">
    <source>
        <dbReference type="Pfam" id="PF02894"/>
    </source>
</evidence>
<dbReference type="Gene3D" id="3.40.50.720">
    <property type="entry name" value="NAD(P)-binding Rossmann-like Domain"/>
    <property type="match status" value="1"/>
</dbReference>
<dbReference type="SUPFAM" id="SSF55347">
    <property type="entry name" value="Glyceraldehyde-3-phosphate dehydrogenase-like, C-terminal domain"/>
    <property type="match status" value="1"/>
</dbReference>
<dbReference type="InterPro" id="IPR000683">
    <property type="entry name" value="Gfo/Idh/MocA-like_OxRdtase_N"/>
</dbReference>
<feature type="domain" description="Gfo/Idh/MocA-like oxidoreductase C-terminal" evidence="2">
    <location>
        <begin position="133"/>
        <end position="329"/>
    </location>
</feature>
<dbReference type="EC" id="1.1.1.18" evidence="3"/>